<feature type="domain" description="T-SNARE coiled-coil homology" evidence="12">
    <location>
        <begin position="93"/>
        <end position="155"/>
    </location>
</feature>
<feature type="domain" description="T-SNARE coiled-coil homology" evidence="12">
    <location>
        <begin position="230"/>
        <end position="292"/>
    </location>
</feature>
<evidence type="ECO:0000256" key="2">
    <source>
        <dbReference type="ARBA" id="ARBA00022599"/>
    </source>
</evidence>
<proteinExistence type="inferred from homology"/>
<evidence type="ECO:0000256" key="4">
    <source>
        <dbReference type="ARBA" id="ARBA00023018"/>
    </source>
</evidence>
<dbReference type="SUPFAM" id="SSF58038">
    <property type="entry name" value="SNARE fusion complex"/>
    <property type="match status" value="2"/>
</dbReference>
<dbReference type="PROSITE" id="PS50192">
    <property type="entry name" value="T_SNARE"/>
    <property type="match status" value="2"/>
</dbReference>
<dbReference type="Proteomes" id="UP000694402">
    <property type="component" value="Unassembled WGS sequence"/>
</dbReference>
<protein>
    <recommendedName>
        <fullName evidence="9">Synaptosomal-associated protein</fullName>
    </recommendedName>
</protein>
<dbReference type="Pfam" id="PF00835">
    <property type="entry name" value="SNAP-25"/>
    <property type="match status" value="1"/>
</dbReference>
<evidence type="ECO:0000313" key="14">
    <source>
        <dbReference type="Proteomes" id="UP000694402"/>
    </source>
</evidence>
<evidence type="ECO:0000256" key="7">
    <source>
        <dbReference type="ARBA" id="ARBA00053876"/>
    </source>
</evidence>
<keyword evidence="14" id="KW-1185">Reference proteome</keyword>
<dbReference type="Ensembl" id="ENSOTST00005167987.1">
    <property type="protein sequence ID" value="ENSOTSP00005120511.1"/>
    <property type="gene ID" value="ENSOTSG00005010538.2"/>
</dbReference>
<dbReference type="GO" id="GO:0031201">
    <property type="term" value="C:SNARE complex"/>
    <property type="evidence" value="ECO:0007669"/>
    <property type="project" value="TreeGrafter"/>
</dbReference>
<dbReference type="GO" id="GO:0005484">
    <property type="term" value="F:SNAP receptor activity"/>
    <property type="evidence" value="ECO:0007669"/>
    <property type="project" value="TreeGrafter"/>
</dbReference>
<reference evidence="13" key="3">
    <citation type="submission" date="2025-09" db="UniProtKB">
        <authorList>
            <consortium name="Ensembl"/>
        </authorList>
    </citation>
    <scope>IDENTIFICATION</scope>
</reference>
<dbReference type="CDD" id="cd15884">
    <property type="entry name" value="SNARE_SNAP23C"/>
    <property type="match status" value="1"/>
</dbReference>
<dbReference type="GO" id="GO:0019905">
    <property type="term" value="F:syntaxin binding"/>
    <property type="evidence" value="ECO:0007669"/>
    <property type="project" value="TreeGrafter"/>
</dbReference>
<keyword evidence="4" id="KW-0770">Synapse</keyword>
<evidence type="ECO:0000313" key="13">
    <source>
        <dbReference type="Ensembl" id="ENSOTSP00005120511.1"/>
    </source>
</evidence>
<dbReference type="FunFam" id="1.20.5.110:FF:000007">
    <property type="entry name" value="Synaptosomal-associated protein"/>
    <property type="match status" value="1"/>
</dbReference>
<evidence type="ECO:0000256" key="5">
    <source>
        <dbReference type="ARBA" id="ARBA00023054"/>
    </source>
</evidence>
<dbReference type="GO" id="GO:0005886">
    <property type="term" value="C:plasma membrane"/>
    <property type="evidence" value="ECO:0007669"/>
    <property type="project" value="TreeGrafter"/>
</dbReference>
<dbReference type="GO" id="GO:0043005">
    <property type="term" value="C:neuron projection"/>
    <property type="evidence" value="ECO:0007669"/>
    <property type="project" value="UniProtKB-KW"/>
</dbReference>
<dbReference type="CDD" id="cd15889">
    <property type="entry name" value="SNARE_SNAP25N_23N"/>
    <property type="match status" value="1"/>
</dbReference>
<feature type="coiled-coil region" evidence="10">
    <location>
        <begin position="124"/>
        <end position="158"/>
    </location>
</feature>
<dbReference type="InterPro" id="IPR000727">
    <property type="entry name" value="T_SNARE_dom"/>
</dbReference>
<comment type="subunit">
    <text evidence="8">Homotetramer (via coiled-coil domain), also forms heterotetramers with STX4 and VAMP3. Found in a complex with VAMP8 and STX1A. Found in a complex with VAMP8 and STX4 in pancreas. Interacts simultaneously with SNAPIN and SYN4. Interacts with STX1A. Interacts with STX12. Interacts tightly to multiple syntaxins and synaptobrevins/VAMPs. Interacts with ZDHHC13 (via ANK repeats). Interacts with ZDHHC17 (via ANK repeats).</text>
</comment>
<dbReference type="GO" id="GO:0031629">
    <property type="term" value="P:synaptic vesicle fusion to presynaptic active zone membrane"/>
    <property type="evidence" value="ECO:0007669"/>
    <property type="project" value="TreeGrafter"/>
</dbReference>
<evidence type="ECO:0000256" key="6">
    <source>
        <dbReference type="ARBA" id="ARBA00034102"/>
    </source>
</evidence>
<evidence type="ECO:0000256" key="10">
    <source>
        <dbReference type="SAM" id="Coils"/>
    </source>
</evidence>
<dbReference type="PANTHER" id="PTHR19305">
    <property type="entry name" value="SYNAPTOSOMAL ASSOCIATED PROTEIN"/>
    <property type="match status" value="1"/>
</dbReference>
<comment type="subcellular location">
    <subcellularLocation>
        <location evidence="6">Synapse</location>
        <location evidence="6">Synaptosome</location>
    </subcellularLocation>
</comment>
<evidence type="ECO:0000256" key="1">
    <source>
        <dbReference type="ARBA" id="ARBA00009480"/>
    </source>
</evidence>
<keyword evidence="3" id="KW-0677">Repeat</keyword>
<evidence type="ECO:0000259" key="12">
    <source>
        <dbReference type="PROSITE" id="PS50192"/>
    </source>
</evidence>
<keyword evidence="5 10" id="KW-0175">Coiled coil</keyword>
<name>A0AAZ3PV35_ONCTS</name>
<evidence type="ECO:0000256" key="11">
    <source>
        <dbReference type="SAM" id="MobiDB-lite"/>
    </source>
</evidence>
<dbReference type="InterPro" id="IPR000928">
    <property type="entry name" value="SNAP-25_dom"/>
</dbReference>
<evidence type="ECO:0000256" key="9">
    <source>
        <dbReference type="RuleBase" id="RU003496"/>
    </source>
</evidence>
<gene>
    <name evidence="13" type="primary">LOC112261557</name>
</gene>
<comment type="similarity">
    <text evidence="1 9">Belongs to the SNAP-25 family.</text>
</comment>
<dbReference type="Gene3D" id="1.20.5.110">
    <property type="match status" value="2"/>
</dbReference>
<dbReference type="SMART" id="SM00397">
    <property type="entry name" value="t_SNARE"/>
    <property type="match status" value="2"/>
</dbReference>
<dbReference type="PANTHER" id="PTHR19305:SF4">
    <property type="entry name" value="SYNAPTOSOMAL-ASSOCIATED PROTEIN 23"/>
    <property type="match status" value="1"/>
</dbReference>
<dbReference type="GO" id="GO:0016082">
    <property type="term" value="P:synaptic vesicle priming"/>
    <property type="evidence" value="ECO:0007669"/>
    <property type="project" value="TreeGrafter"/>
</dbReference>
<dbReference type="FunFam" id="1.20.5.110:FF:000018">
    <property type="entry name" value="Synaptosomal-associated protein"/>
    <property type="match status" value="1"/>
</dbReference>
<evidence type="ECO:0000256" key="3">
    <source>
        <dbReference type="ARBA" id="ARBA00022737"/>
    </source>
</evidence>
<sequence>MLQTFVGTLPRVCASTQSYLGALRTIPSTSWLGFCCQVWDHYKDKCMCVCAFPNHVQSIEFTTGGLQSSCRNILRMINGNRMQLSSISSLIAKGLDTYSLESTRRMLQMAEESRQTGVNTIEMLDQQGEQLKRTEEGMDQINQDMRQAEKNLTDLSKCCGLCVCPCDRVTSIEHDSKYKRTWGMGDGGSAGGGEGVDSSVVSTQPAGIRNGQANQQQSMGGPYVKRITNDAREDEMEENLDQVGSIIGNLKNMAMDMGSEIDKQNKHIDRITDKADMNKARIDEANQRANKLIK</sequence>
<dbReference type="GO" id="GO:0098793">
    <property type="term" value="C:presynapse"/>
    <property type="evidence" value="ECO:0007669"/>
    <property type="project" value="GOC"/>
</dbReference>
<reference evidence="13" key="2">
    <citation type="submission" date="2025-08" db="UniProtKB">
        <authorList>
            <consortium name="Ensembl"/>
        </authorList>
    </citation>
    <scope>IDENTIFICATION</scope>
</reference>
<organism evidence="13 14">
    <name type="scientific">Oncorhynchus tshawytscha</name>
    <name type="common">Chinook salmon</name>
    <name type="synonym">Salmo tshawytscha</name>
    <dbReference type="NCBI Taxonomy" id="74940"/>
    <lineage>
        <taxon>Eukaryota</taxon>
        <taxon>Metazoa</taxon>
        <taxon>Chordata</taxon>
        <taxon>Craniata</taxon>
        <taxon>Vertebrata</taxon>
        <taxon>Euteleostomi</taxon>
        <taxon>Actinopterygii</taxon>
        <taxon>Neopterygii</taxon>
        <taxon>Teleostei</taxon>
        <taxon>Protacanthopterygii</taxon>
        <taxon>Salmoniformes</taxon>
        <taxon>Salmonidae</taxon>
        <taxon>Salmoninae</taxon>
        <taxon>Oncorhynchus</taxon>
    </lineage>
</organism>
<feature type="region of interest" description="Disordered" evidence="11">
    <location>
        <begin position="185"/>
        <end position="204"/>
    </location>
</feature>
<accession>A0AAZ3PV35</accession>
<keyword evidence="2" id="KW-0771">Synaptosome</keyword>
<comment type="function">
    <text evidence="7">Essential component of the high affinity receptor for the general membrane fusion machinery and an important regulator of transport vesicle docking and fusion.</text>
</comment>
<dbReference type="GeneTree" id="ENSGT00950000182843"/>
<dbReference type="AlphaFoldDB" id="A0AAZ3PV35"/>
<reference evidence="14" key="1">
    <citation type="journal article" date="2018" name="PLoS ONE">
        <title>Chinook salmon (Oncorhynchus tshawytscha) genome and transcriptome.</title>
        <authorList>
            <person name="Christensen K.A."/>
            <person name="Leong J.S."/>
            <person name="Sakhrani D."/>
            <person name="Biagi C.A."/>
            <person name="Minkley D.R."/>
            <person name="Withler R.E."/>
            <person name="Rondeau E.B."/>
            <person name="Koop B.F."/>
            <person name="Devlin R.H."/>
        </authorList>
    </citation>
    <scope>NUCLEOTIDE SEQUENCE [LARGE SCALE GENOMIC DNA]</scope>
</reference>
<evidence type="ECO:0000256" key="8">
    <source>
        <dbReference type="ARBA" id="ARBA00065910"/>
    </source>
</evidence>
<feature type="compositionally biased region" description="Gly residues" evidence="11">
    <location>
        <begin position="185"/>
        <end position="195"/>
    </location>
</feature>